<comment type="caution">
    <text evidence="7">The sequence shown here is derived from an EMBL/GenBank/DDBJ whole genome shotgun (WGS) entry which is preliminary data.</text>
</comment>
<dbReference type="PANTHER" id="PTHR21600">
    <property type="entry name" value="MITOCHONDRIAL RNA PSEUDOURIDINE SYNTHASE"/>
    <property type="match status" value="1"/>
</dbReference>
<evidence type="ECO:0000313" key="8">
    <source>
        <dbReference type="EMBL" id="TRW25566.1"/>
    </source>
</evidence>
<dbReference type="RefSeq" id="WP_068912956.1">
    <property type="nucleotide sequence ID" value="NZ_MBEW02000019.1"/>
</dbReference>
<comment type="similarity">
    <text evidence="2">Belongs to the pseudouridine synthase RluA family.</text>
</comment>
<sequence length="225" mass="25585">MDLPRIIYEDNHIIVADKPIGVLSQEDSSKDNDMLTLLKAYIKEKYQKPGEVFLGLVHRLDTVTSGVMVFARTSKAASRLSDSIRKDEFDKIYLCVVEGELEQKSGRYQDYLIKDSAKNIVSITKDKNKGKLAILEYEVISYHSDTNTSLLKIHLLTGRSHQIRVQFSSRGYAVAGDKKYGSKIELPRAIALHAYSLSFPHPTKKEILTFKSTPNRRPFTDFDIE</sequence>
<evidence type="ECO:0000313" key="9">
    <source>
        <dbReference type="Proteomes" id="UP000093352"/>
    </source>
</evidence>
<dbReference type="GO" id="GO:0006396">
    <property type="term" value="P:RNA processing"/>
    <property type="evidence" value="ECO:0007669"/>
    <property type="project" value="UniProtKB-ARBA"/>
</dbReference>
<dbReference type="GO" id="GO:0140098">
    <property type="term" value="F:catalytic activity, acting on RNA"/>
    <property type="evidence" value="ECO:0007669"/>
    <property type="project" value="UniProtKB-ARBA"/>
</dbReference>
<evidence type="ECO:0000259" key="6">
    <source>
        <dbReference type="Pfam" id="PF00849"/>
    </source>
</evidence>
<reference evidence="7" key="2">
    <citation type="submission" date="2018-07" db="EMBL/GenBank/DDBJ databases">
        <authorList>
            <person name="Quirk P.G."/>
            <person name="Krulwich T.A."/>
        </authorList>
    </citation>
    <scope>NUCLEOTIDE SEQUENCE</scope>
    <source>
        <strain evidence="7">CCRI-22567</strain>
    </source>
</reference>
<dbReference type="Pfam" id="PF00849">
    <property type="entry name" value="PseudoU_synth_2"/>
    <property type="match status" value="1"/>
</dbReference>
<reference evidence="7 9" key="1">
    <citation type="journal article" date="2016" name="Genome Announc.">
        <title>Draft Genome Sequence of Criibacterium bergeronii gen. nov., sp. nov., Strain CCRI-22567T, Isolated from a Vaginal Sample from a Woman with Bacterial Vaginosis.</title>
        <authorList>
            <person name="Maheux A.F."/>
            <person name="Berube E."/>
            <person name="Boudreau D.K."/>
            <person name="Raymond F."/>
            <person name="Corbeil J."/>
            <person name="Roy P.H."/>
            <person name="Boissinot M."/>
            <person name="Omar R.F."/>
        </authorList>
    </citation>
    <scope>NUCLEOTIDE SEQUENCE [LARGE SCALE GENOMIC DNA]</scope>
    <source>
        <strain evidence="7 9">CCRI-22567</strain>
    </source>
</reference>
<dbReference type="EMBL" id="MBEW02000019">
    <property type="protein sequence ID" value="RDY20836.1"/>
    <property type="molecule type" value="Genomic_DNA"/>
</dbReference>
<organism evidence="7 9">
    <name type="scientific">Criibacterium bergeronii</name>
    <dbReference type="NCBI Taxonomy" id="1871336"/>
    <lineage>
        <taxon>Bacteria</taxon>
        <taxon>Bacillati</taxon>
        <taxon>Bacillota</taxon>
        <taxon>Clostridia</taxon>
        <taxon>Peptostreptococcales</taxon>
        <taxon>Filifactoraceae</taxon>
        <taxon>Criibacterium</taxon>
    </lineage>
</organism>
<gene>
    <name evidence="7" type="ORF">BBG48_008045</name>
    <name evidence="8" type="ORF">FL857_07110</name>
</gene>
<protein>
    <recommendedName>
        <fullName evidence="4">RNA pseudouridylate synthase</fullName>
    </recommendedName>
    <alternativeName>
        <fullName evidence="5">RNA-uridine isomerase</fullName>
    </alternativeName>
</protein>
<dbReference type="InterPro" id="IPR006224">
    <property type="entry name" value="PsdUridine_synth_RluA-like_CS"/>
</dbReference>
<accession>A0A371IK37</accession>
<name>A0A371IK37_9FIRM</name>
<evidence type="ECO:0000313" key="7">
    <source>
        <dbReference type="EMBL" id="RDY20836.1"/>
    </source>
</evidence>
<dbReference type="OrthoDB" id="9773999at2"/>
<evidence type="ECO:0000256" key="2">
    <source>
        <dbReference type="ARBA" id="ARBA00010876"/>
    </source>
</evidence>
<evidence type="ECO:0000256" key="4">
    <source>
        <dbReference type="ARBA" id="ARBA00031870"/>
    </source>
</evidence>
<dbReference type="SUPFAM" id="SSF55120">
    <property type="entry name" value="Pseudouridine synthase"/>
    <property type="match status" value="1"/>
</dbReference>
<dbReference type="InterPro" id="IPR006145">
    <property type="entry name" value="PsdUridine_synth_RsuA/RluA"/>
</dbReference>
<evidence type="ECO:0000256" key="1">
    <source>
        <dbReference type="ARBA" id="ARBA00000073"/>
    </source>
</evidence>
<dbReference type="InterPro" id="IPR020103">
    <property type="entry name" value="PsdUridine_synth_cat_dom_sf"/>
</dbReference>
<comment type="catalytic activity">
    <reaction evidence="1">
        <text>a uridine in RNA = a pseudouridine in RNA</text>
        <dbReference type="Rhea" id="RHEA:48348"/>
        <dbReference type="Rhea" id="RHEA-COMP:12068"/>
        <dbReference type="Rhea" id="RHEA-COMP:12069"/>
        <dbReference type="ChEBI" id="CHEBI:65314"/>
        <dbReference type="ChEBI" id="CHEBI:65315"/>
    </reaction>
</comment>
<keyword evidence="9" id="KW-1185">Reference proteome</keyword>
<dbReference type="PANTHER" id="PTHR21600:SF83">
    <property type="entry name" value="PSEUDOURIDYLATE SYNTHASE RPUSD4, MITOCHONDRIAL"/>
    <property type="match status" value="1"/>
</dbReference>
<dbReference type="InterPro" id="IPR050188">
    <property type="entry name" value="RluA_PseudoU_synthase"/>
</dbReference>
<dbReference type="Proteomes" id="UP000093352">
    <property type="component" value="Unassembled WGS sequence"/>
</dbReference>
<dbReference type="CDD" id="cd02869">
    <property type="entry name" value="PseudoU_synth_RluA_like"/>
    <property type="match status" value="1"/>
</dbReference>
<dbReference type="PROSITE" id="PS01129">
    <property type="entry name" value="PSI_RLU"/>
    <property type="match status" value="1"/>
</dbReference>
<dbReference type="Proteomes" id="UP000319424">
    <property type="component" value="Unassembled WGS sequence"/>
</dbReference>
<proteinExistence type="inferred from homology"/>
<dbReference type="GO" id="GO:0001522">
    <property type="term" value="P:pseudouridine synthesis"/>
    <property type="evidence" value="ECO:0007669"/>
    <property type="project" value="InterPro"/>
</dbReference>
<dbReference type="STRING" id="1871336.BBG48_08685"/>
<feature type="domain" description="Pseudouridine synthase RsuA/RluA-like" evidence="6">
    <location>
        <begin position="12"/>
        <end position="169"/>
    </location>
</feature>
<evidence type="ECO:0000313" key="10">
    <source>
        <dbReference type="Proteomes" id="UP000319424"/>
    </source>
</evidence>
<dbReference type="GO" id="GO:0003723">
    <property type="term" value="F:RNA binding"/>
    <property type="evidence" value="ECO:0007669"/>
    <property type="project" value="InterPro"/>
</dbReference>
<dbReference type="EMBL" id="VJXW01000009">
    <property type="protein sequence ID" value="TRW25566.1"/>
    <property type="molecule type" value="Genomic_DNA"/>
</dbReference>
<keyword evidence="3" id="KW-0413">Isomerase</keyword>
<dbReference type="GO" id="GO:0009982">
    <property type="term" value="F:pseudouridine synthase activity"/>
    <property type="evidence" value="ECO:0007669"/>
    <property type="project" value="InterPro"/>
</dbReference>
<dbReference type="Gene3D" id="3.30.2350.10">
    <property type="entry name" value="Pseudouridine synthase"/>
    <property type="match status" value="1"/>
</dbReference>
<dbReference type="AlphaFoldDB" id="A0A371IK37"/>
<evidence type="ECO:0000256" key="3">
    <source>
        <dbReference type="ARBA" id="ARBA00023235"/>
    </source>
</evidence>
<evidence type="ECO:0000256" key="5">
    <source>
        <dbReference type="ARBA" id="ARBA00033164"/>
    </source>
</evidence>
<reference evidence="8 10" key="3">
    <citation type="submission" date="2019-07" db="EMBL/GenBank/DDBJ databases">
        <title>Criibacterium bergeronii gen. nov., sp. nov. isolated from human clinical samples.</title>
        <authorList>
            <person name="Maheux A.F."/>
            <person name="Boudreau D.K."/>
            <person name="Berube E."/>
            <person name="Brodeur S."/>
            <person name="Bernard K.A."/>
            <person name="Abed J.Y."/>
            <person name="Ducrey E."/>
            <person name="Guay E.F."/>
            <person name="Raymond F."/>
            <person name="Corbeil J."/>
            <person name="Domingo M.-C."/>
            <person name="Roy P.H."/>
            <person name="Boissinot M."/>
            <person name="Tocheva E.I."/>
            <person name="Omar R.F."/>
        </authorList>
    </citation>
    <scope>NUCLEOTIDE SEQUENCE [LARGE SCALE GENOMIC DNA]</scope>
    <source>
        <strain evidence="8 10">CCRI-24246</strain>
    </source>
</reference>